<feature type="domain" description="Glycosyl transferase family 28 C-terminal" evidence="13">
    <location>
        <begin position="3"/>
        <end position="156"/>
    </location>
</feature>
<accession>A0A1B9FRZ1</accession>
<dbReference type="EMBL" id="KV700382">
    <property type="protein sequence ID" value="OCF21522.1"/>
    <property type="molecule type" value="Genomic_DNA"/>
</dbReference>
<dbReference type="GO" id="GO:0006488">
    <property type="term" value="P:dolichol-linked oligosaccharide biosynthetic process"/>
    <property type="evidence" value="ECO:0007669"/>
    <property type="project" value="InterPro"/>
</dbReference>
<dbReference type="GO" id="GO:0005783">
    <property type="term" value="C:endoplasmic reticulum"/>
    <property type="evidence" value="ECO:0007669"/>
    <property type="project" value="UniProtKB-SubCell"/>
</dbReference>
<proteinExistence type="inferred from homology"/>
<evidence type="ECO:0000256" key="3">
    <source>
        <dbReference type="ARBA" id="ARBA00011198"/>
    </source>
</evidence>
<reference evidence="14" key="3">
    <citation type="submission" date="2016-07" db="EMBL/GenBank/DDBJ databases">
        <title>Evolution of pathogenesis and genome organization in the Tremellales.</title>
        <authorList>
            <person name="Cuomo C."/>
            <person name="Litvintseva A."/>
            <person name="Heitman J."/>
            <person name="Chen Y."/>
            <person name="Sun S."/>
            <person name="Springer D."/>
            <person name="Dromer F."/>
            <person name="Young S."/>
            <person name="Zeng Q."/>
            <person name="Chapman S."/>
            <person name="Gujja S."/>
            <person name="Saif S."/>
            <person name="Birren B."/>
        </authorList>
    </citation>
    <scope>NUCLEOTIDE SEQUENCE</scope>
    <source>
        <strain evidence="14">CBS 10118</strain>
    </source>
</reference>
<comment type="function">
    <text evidence="9 12">Involved in protein N-glycosylation. Essential for the second step of the dolichol-linked oligosaccharide pathway.</text>
</comment>
<evidence type="ECO:0000256" key="7">
    <source>
        <dbReference type="ARBA" id="ARBA00022679"/>
    </source>
</evidence>
<comment type="similarity">
    <text evidence="2 12">Belongs to the glycosyltransferase 28 family.</text>
</comment>
<dbReference type="GeneID" id="30213600"/>
<dbReference type="RefSeq" id="XP_019042592.1">
    <property type="nucleotide sequence ID" value="XM_019195769.1"/>
</dbReference>
<dbReference type="InterPro" id="IPR007235">
    <property type="entry name" value="Glyco_trans_28_C"/>
</dbReference>
<dbReference type="AlphaFoldDB" id="A0A1B9FRZ1"/>
<dbReference type="OrthoDB" id="20273at2759"/>
<protein>
    <recommendedName>
        <fullName evidence="5 12">UDP-N-acetylglucosamine transferase subunit ALG13</fullName>
        <ecNumber evidence="4 12">2.4.1.141</ecNumber>
    </recommendedName>
    <alternativeName>
        <fullName evidence="10 12">Asparagine-linked glycosylation protein 13</fullName>
    </alternativeName>
</protein>
<gene>
    <name evidence="12" type="primary">ALG13</name>
    <name evidence="14" type="ORF">I302_09201</name>
    <name evidence="15" type="ORF">I302_104728</name>
</gene>
<reference evidence="15" key="4">
    <citation type="submission" date="2024-02" db="EMBL/GenBank/DDBJ databases">
        <title>Comparative genomics of Cryptococcus and Kwoniella reveals pathogenesis evolution and contrasting modes of karyotype evolution via chromosome fusion or intercentromeric recombination.</title>
        <authorList>
            <person name="Coelho M.A."/>
            <person name="David-Palma M."/>
            <person name="Shea T."/>
            <person name="Bowers K."/>
            <person name="McGinley-Smith S."/>
            <person name="Mohammad A.W."/>
            <person name="Gnirke A."/>
            <person name="Yurkov A.M."/>
            <person name="Nowrousian M."/>
            <person name="Sun S."/>
            <person name="Cuomo C.A."/>
            <person name="Heitman J."/>
        </authorList>
    </citation>
    <scope>NUCLEOTIDE SEQUENCE</scope>
    <source>
        <strain evidence="15">CBS 10118</strain>
    </source>
</reference>
<dbReference type="Proteomes" id="UP000092730">
    <property type="component" value="Chromosome 3"/>
</dbReference>
<evidence type="ECO:0000256" key="2">
    <source>
        <dbReference type="ARBA" id="ARBA00006962"/>
    </source>
</evidence>
<dbReference type="KEGG" id="kbi:30213600"/>
<dbReference type="PANTHER" id="PTHR12867">
    <property type="entry name" value="GLYCOSYL TRANSFERASE-RELATED"/>
    <property type="match status" value="1"/>
</dbReference>
<evidence type="ECO:0000256" key="1">
    <source>
        <dbReference type="ARBA" id="ARBA00004240"/>
    </source>
</evidence>
<organism evidence="14">
    <name type="scientific">Kwoniella bestiolae CBS 10118</name>
    <dbReference type="NCBI Taxonomy" id="1296100"/>
    <lineage>
        <taxon>Eukaryota</taxon>
        <taxon>Fungi</taxon>
        <taxon>Dikarya</taxon>
        <taxon>Basidiomycota</taxon>
        <taxon>Agaricomycotina</taxon>
        <taxon>Tremellomycetes</taxon>
        <taxon>Tremellales</taxon>
        <taxon>Cryptococcaceae</taxon>
        <taxon>Kwoniella</taxon>
    </lineage>
</organism>
<dbReference type="VEuPathDB" id="FungiDB:I302_09201"/>
<dbReference type="InterPro" id="IPR039042">
    <property type="entry name" value="Alg13-like"/>
</dbReference>
<keyword evidence="6 12" id="KW-0328">Glycosyltransferase</keyword>
<dbReference type="Pfam" id="PF04101">
    <property type="entry name" value="Glyco_tran_28_C"/>
    <property type="match status" value="1"/>
</dbReference>
<keyword evidence="8 12" id="KW-0256">Endoplasmic reticulum</keyword>
<comment type="subunit">
    <text evidence="3 12">Heterodimer with ALG14 to form a functional enzyme.</text>
</comment>
<evidence type="ECO:0000256" key="9">
    <source>
        <dbReference type="ARBA" id="ARBA00024804"/>
    </source>
</evidence>
<comment type="catalytic activity">
    <reaction evidence="11">
        <text>an N-acetyl-alpha-D-glucosaminyl-diphospho-di-trans,poly-cis-dolichol + UDP-N-acetyl-alpha-D-glucosamine = an N,N'-diacetylchitobiosyl-diphospho-di-trans,poly-cis-dolichol + UDP + H(+)</text>
        <dbReference type="Rhea" id="RHEA:23380"/>
        <dbReference type="Rhea" id="RHEA-COMP:19507"/>
        <dbReference type="Rhea" id="RHEA-COMP:19510"/>
        <dbReference type="ChEBI" id="CHEBI:15378"/>
        <dbReference type="ChEBI" id="CHEBI:57269"/>
        <dbReference type="ChEBI" id="CHEBI:57705"/>
        <dbReference type="ChEBI" id="CHEBI:58223"/>
        <dbReference type="ChEBI" id="CHEBI:58427"/>
        <dbReference type="EC" id="2.4.1.141"/>
    </reaction>
</comment>
<sequence>MSTLLVTVGSTLFPTLTNTFLSPPILALLEHNRIKRLIVQYGRADLPLDKGLHIHLDGQGRGQVDVGGMRVEVLRFTDDFEGLIGRADWVVSHAGSGSILTTLRRDPPKPLLVVPNESLMDNHQSELADEMGERGYLMVSKVGELEHTLPKFLSVDKSTIKAFPQMDTDRFRNVLDEMMGFD</sequence>
<dbReference type="EC" id="2.4.1.141" evidence="4 12"/>
<dbReference type="SUPFAM" id="SSF53756">
    <property type="entry name" value="UDP-Glycosyltransferase/glycogen phosphorylase"/>
    <property type="match status" value="1"/>
</dbReference>
<comment type="subcellular location">
    <subcellularLocation>
        <location evidence="1 12">Endoplasmic reticulum</location>
    </subcellularLocation>
</comment>
<dbReference type="GO" id="GO:0004577">
    <property type="term" value="F:N-acetylglucosaminyldiphosphodolichol N-acetylglucosaminyltransferase activity"/>
    <property type="evidence" value="ECO:0007669"/>
    <property type="project" value="UniProtKB-EC"/>
</dbReference>
<dbReference type="PANTHER" id="PTHR12867:SF6">
    <property type="entry name" value="N-ACETYLGLUCOSAMINYLDIPHOSPHODOLICHOL N-ACETYLGLUCOSAMINYLTRANSFERASE"/>
    <property type="match status" value="1"/>
</dbReference>
<evidence type="ECO:0000256" key="12">
    <source>
        <dbReference type="RuleBase" id="RU362128"/>
    </source>
</evidence>
<evidence type="ECO:0000313" key="16">
    <source>
        <dbReference type="Proteomes" id="UP000092730"/>
    </source>
</evidence>
<keyword evidence="7 12" id="KW-0808">Transferase</keyword>
<keyword evidence="16" id="KW-1185">Reference proteome</keyword>
<dbReference type="Gene3D" id="3.40.50.2000">
    <property type="entry name" value="Glycogen Phosphorylase B"/>
    <property type="match status" value="1"/>
</dbReference>
<evidence type="ECO:0000256" key="10">
    <source>
        <dbReference type="ARBA" id="ARBA00032061"/>
    </source>
</evidence>
<evidence type="ECO:0000256" key="4">
    <source>
        <dbReference type="ARBA" id="ARBA00012614"/>
    </source>
</evidence>
<evidence type="ECO:0000256" key="6">
    <source>
        <dbReference type="ARBA" id="ARBA00022676"/>
    </source>
</evidence>
<evidence type="ECO:0000256" key="8">
    <source>
        <dbReference type="ARBA" id="ARBA00022824"/>
    </source>
</evidence>
<name>A0A1B9FRZ1_9TREE</name>
<dbReference type="EMBL" id="CP144543">
    <property type="protein sequence ID" value="WVW82717.1"/>
    <property type="molecule type" value="Genomic_DNA"/>
</dbReference>
<evidence type="ECO:0000313" key="15">
    <source>
        <dbReference type="EMBL" id="WVW82717.1"/>
    </source>
</evidence>
<dbReference type="STRING" id="1296100.A0A1B9FRZ1"/>
<evidence type="ECO:0000259" key="13">
    <source>
        <dbReference type="Pfam" id="PF04101"/>
    </source>
</evidence>
<evidence type="ECO:0000313" key="14">
    <source>
        <dbReference type="EMBL" id="OCF21522.1"/>
    </source>
</evidence>
<reference evidence="14" key="1">
    <citation type="submission" date="2013-07" db="EMBL/GenBank/DDBJ databases">
        <title>The Genome Sequence of Cryptococcus bestiolae CBS10118.</title>
        <authorList>
            <consortium name="The Broad Institute Genome Sequencing Platform"/>
            <person name="Cuomo C."/>
            <person name="Litvintseva A."/>
            <person name="Chen Y."/>
            <person name="Heitman J."/>
            <person name="Sun S."/>
            <person name="Springer D."/>
            <person name="Dromer F."/>
            <person name="Young S.K."/>
            <person name="Zeng Q."/>
            <person name="Gargeya S."/>
            <person name="Fitzgerald M."/>
            <person name="Abouelleil A."/>
            <person name="Alvarado L."/>
            <person name="Berlin A.M."/>
            <person name="Chapman S.B."/>
            <person name="Dewar J."/>
            <person name="Goldberg J."/>
            <person name="Griggs A."/>
            <person name="Gujja S."/>
            <person name="Hansen M."/>
            <person name="Howarth C."/>
            <person name="Imamovic A."/>
            <person name="Larimer J."/>
            <person name="McCowan C."/>
            <person name="Murphy C."/>
            <person name="Pearson M."/>
            <person name="Priest M."/>
            <person name="Roberts A."/>
            <person name="Saif S."/>
            <person name="Shea T."/>
            <person name="Sykes S."/>
            <person name="Wortman J."/>
            <person name="Nusbaum C."/>
            <person name="Birren B."/>
        </authorList>
    </citation>
    <scope>NUCLEOTIDE SEQUENCE [LARGE SCALE GENOMIC DNA]</scope>
    <source>
        <strain evidence="14">CBS 10118</strain>
    </source>
</reference>
<reference evidence="15" key="2">
    <citation type="submission" date="2013-07" db="EMBL/GenBank/DDBJ databases">
        <authorList>
            <consortium name="The Broad Institute Genome Sequencing Platform"/>
            <person name="Cuomo C."/>
            <person name="Litvintseva A."/>
            <person name="Chen Y."/>
            <person name="Heitman J."/>
            <person name="Sun S."/>
            <person name="Springer D."/>
            <person name="Dromer F."/>
            <person name="Young S.K."/>
            <person name="Zeng Q."/>
            <person name="Gargeya S."/>
            <person name="Fitzgerald M."/>
            <person name="Abouelleil A."/>
            <person name="Alvarado L."/>
            <person name="Berlin A.M."/>
            <person name="Chapman S.B."/>
            <person name="Dewar J."/>
            <person name="Goldberg J."/>
            <person name="Griggs A."/>
            <person name="Gujja S."/>
            <person name="Hansen M."/>
            <person name="Howarth C."/>
            <person name="Imamovic A."/>
            <person name="Larimer J."/>
            <person name="McCowan C."/>
            <person name="Murphy C."/>
            <person name="Pearson M."/>
            <person name="Priest M."/>
            <person name="Roberts A."/>
            <person name="Saif S."/>
            <person name="Shea T."/>
            <person name="Sykes S."/>
            <person name="Wortman J."/>
            <person name="Nusbaum C."/>
            <person name="Birren B."/>
        </authorList>
    </citation>
    <scope>NUCLEOTIDE SEQUENCE</scope>
    <source>
        <strain evidence="15">CBS 10118</strain>
    </source>
</reference>
<evidence type="ECO:0000256" key="5">
    <source>
        <dbReference type="ARBA" id="ARBA00017468"/>
    </source>
</evidence>
<evidence type="ECO:0000256" key="11">
    <source>
        <dbReference type="ARBA" id="ARBA00048184"/>
    </source>
</evidence>